<dbReference type="SUPFAM" id="SSF48371">
    <property type="entry name" value="ARM repeat"/>
    <property type="match status" value="1"/>
</dbReference>
<comment type="caution">
    <text evidence="1">The sequence shown here is derived from an EMBL/GenBank/DDBJ whole genome shotgun (WGS) entry which is preliminary data.</text>
</comment>
<evidence type="ECO:0008006" key="3">
    <source>
        <dbReference type="Google" id="ProtNLM"/>
    </source>
</evidence>
<dbReference type="InterPro" id="IPR014825">
    <property type="entry name" value="DNA_alkylation"/>
</dbReference>
<accession>A0ABX2ZTY7</accession>
<proteinExistence type="predicted"/>
<gene>
    <name evidence="1" type="ORF">BED47_16960</name>
</gene>
<reference evidence="1 2" key="1">
    <citation type="submission" date="2016-07" db="EMBL/GenBank/DDBJ databases">
        <authorList>
            <person name="Townsley L."/>
            <person name="Shank E.A."/>
        </authorList>
    </citation>
    <scope>NUCLEOTIDE SEQUENCE [LARGE SCALE GENOMIC DNA]</scope>
    <source>
        <strain evidence="1 2">CH01</strain>
    </source>
</reference>
<dbReference type="Pfam" id="PF08713">
    <property type="entry name" value="DNA_alkylation"/>
    <property type="match status" value="1"/>
</dbReference>
<dbReference type="InterPro" id="IPR016024">
    <property type="entry name" value="ARM-type_fold"/>
</dbReference>
<evidence type="ECO:0000313" key="1">
    <source>
        <dbReference type="EMBL" id="ODG92872.1"/>
    </source>
</evidence>
<dbReference type="Proteomes" id="UP000094580">
    <property type="component" value="Unassembled WGS sequence"/>
</dbReference>
<dbReference type="EMBL" id="MDKC01000004">
    <property type="protein sequence ID" value="ODG92872.1"/>
    <property type="molecule type" value="Genomic_DNA"/>
</dbReference>
<dbReference type="InterPro" id="IPR021133">
    <property type="entry name" value="HEAT_type_2"/>
</dbReference>
<dbReference type="PROSITE" id="PS50077">
    <property type="entry name" value="HEAT_REPEAT"/>
    <property type="match status" value="1"/>
</dbReference>
<name>A0ABX2ZTY7_9BACI</name>
<evidence type="ECO:0000313" key="2">
    <source>
        <dbReference type="Proteomes" id="UP000094580"/>
    </source>
</evidence>
<dbReference type="RefSeq" id="WP_069032813.1">
    <property type="nucleotide sequence ID" value="NZ_MDKC01000004.1"/>
</dbReference>
<protein>
    <recommendedName>
        <fullName evidence="3">DNA alkylation repair enzyme</fullName>
    </recommendedName>
</protein>
<organism evidence="1 2">
    <name type="scientific">Gottfriedia luciferensis</name>
    <dbReference type="NCBI Taxonomy" id="178774"/>
    <lineage>
        <taxon>Bacteria</taxon>
        <taxon>Bacillati</taxon>
        <taxon>Bacillota</taxon>
        <taxon>Bacilli</taxon>
        <taxon>Bacillales</taxon>
        <taxon>Bacillaceae</taxon>
        <taxon>Gottfriedia</taxon>
    </lineage>
</organism>
<sequence length="362" mass="42078">MADALKNVYNHDLISKIENEIHIVYTDFNREIFIDKVFNENWDEKTLKERMRHITICLGETLPNKFEKSIEILSSILDKFPKGQLSSIIFPDYVEVYGLDHWEKSIEALEIFTQHSTAEFAVRPFIVQDQERMMTQMIKWSTHPNEHVRRLASEGCRPKLPWGMVLKSLKNDPTPILPILENLKEDESLYVRKSVANNLNDISKDHPTLVLKIAKEWYGKNPHTNWIIKHACRTLLKKGNIEALTIFGFETTKAIHIDQFQLQSDKIEIGGDLNFSFTIHSNEPTTTKLRIEFAIDYVKSKGNRTRKIFKISENTIENDKTLSYNKTHSFKNLSTRKHYPGQHSITLLINGIESGTYDFTVN</sequence>
<dbReference type="Gene3D" id="1.25.40.290">
    <property type="entry name" value="ARM repeat domains"/>
    <property type="match status" value="1"/>
</dbReference>
<keyword evidence="2" id="KW-1185">Reference proteome</keyword>